<proteinExistence type="predicted"/>
<dbReference type="InterPro" id="IPR048890">
    <property type="entry name" value="BH1974-like_central"/>
</dbReference>
<comment type="caution">
    <text evidence="4">The sequence shown here is derived from an EMBL/GenBank/DDBJ whole genome shotgun (WGS) entry which is preliminary data.</text>
</comment>
<protein>
    <submittedName>
        <fullName evidence="4">Xanthine dehydrogenase</fullName>
    </submittedName>
</protein>
<dbReference type="PANTHER" id="PTHR30388:SF6">
    <property type="entry name" value="XANTHINE DEHYDROGENASE SUBUNIT A-RELATED"/>
    <property type="match status" value="1"/>
</dbReference>
<feature type="domain" description="BH1974-like central" evidence="3">
    <location>
        <begin position="108"/>
        <end position="155"/>
    </location>
</feature>
<keyword evidence="5" id="KW-1185">Reference proteome</keyword>
<dbReference type="AlphaFoldDB" id="A0A2N5HCJ7"/>
<gene>
    <name evidence="4" type="ORF">CVD27_16375</name>
</gene>
<evidence type="ECO:0000259" key="3">
    <source>
        <dbReference type="Pfam" id="PF21469"/>
    </source>
</evidence>
<dbReference type="Gene3D" id="3.40.50.720">
    <property type="entry name" value="NAD(P)-binding Rossmann-like Domain"/>
    <property type="match status" value="1"/>
</dbReference>
<evidence type="ECO:0000313" key="5">
    <source>
        <dbReference type="Proteomes" id="UP000234950"/>
    </source>
</evidence>
<dbReference type="RefSeq" id="WP_101648957.1">
    <property type="nucleotide sequence ID" value="NZ_PGVE01000063.1"/>
</dbReference>
<dbReference type="InterPro" id="IPR027051">
    <property type="entry name" value="XdhC_Rossmann_dom"/>
</dbReference>
<evidence type="ECO:0000313" key="4">
    <source>
        <dbReference type="EMBL" id="PLS03228.1"/>
    </source>
</evidence>
<dbReference type="PANTHER" id="PTHR30388">
    <property type="entry name" value="ALDEHYDE OXIDOREDUCTASE MOLYBDENUM COFACTOR ASSEMBLY PROTEIN"/>
    <property type="match status" value="1"/>
</dbReference>
<sequence length="356" mass="39939">MDGIHEILDVIYGSVTDDVLATIIRVEGSAYRKEGTSMLFRGDGTQIGLLSAGCLEKDLSYHVQDVINQRNTKTIVYDLRDEDDLSWGQGAGCNGVISVLLEPIDACLREHLCKLKFHLDSGRRVTMIKKLSKDYSVSDYLFMTDEQQLFGKWHGRLSLQIKSLLNCIHQSLPKSGITFSQELSADLYLHCFEPKPRLIVFGAGRDAVPLVSMASQAGFSVLVSDWRPALCKEKFFPDADQLFMGFPSEVMSMLSLSSIDSVIILTHHFQRDRELLHLLKGHKLRYLGVLGSKARTKRLFDGREIPPEITSPVGLPIGAEGPEEIAISIVAELIQRQRLKKPEKAMARERSWSSYD</sequence>
<accession>A0A2N5HCJ7</accession>
<evidence type="ECO:0000259" key="2">
    <source>
        <dbReference type="Pfam" id="PF13478"/>
    </source>
</evidence>
<name>A0A2N5HCJ7_9BACI</name>
<organism evidence="4 5">
    <name type="scientific">Neobacillus cucumis</name>
    <dbReference type="NCBI Taxonomy" id="1740721"/>
    <lineage>
        <taxon>Bacteria</taxon>
        <taxon>Bacillati</taxon>
        <taxon>Bacillota</taxon>
        <taxon>Bacilli</taxon>
        <taxon>Bacillales</taxon>
        <taxon>Bacillaceae</taxon>
        <taxon>Neobacillus</taxon>
    </lineage>
</organism>
<feature type="domain" description="XdhC Rossmann" evidence="2">
    <location>
        <begin position="198"/>
        <end position="333"/>
    </location>
</feature>
<dbReference type="InterPro" id="IPR003777">
    <property type="entry name" value="XdhC_CoxI"/>
</dbReference>
<dbReference type="InterPro" id="IPR052698">
    <property type="entry name" value="MoCofactor_Util/Proc"/>
</dbReference>
<feature type="domain" description="XdhC- CoxI" evidence="1">
    <location>
        <begin position="19"/>
        <end position="78"/>
    </location>
</feature>
<dbReference type="OrthoDB" id="9773039at2"/>
<reference evidence="4 5" key="1">
    <citation type="submission" date="2017-11" db="EMBL/GenBank/DDBJ databases">
        <title>Comparitive Functional Genomics of Dry Heat Resistant strains isolated from the Viking Spacecraft.</title>
        <authorList>
            <person name="Seuylemezian A."/>
            <person name="Cooper K."/>
            <person name="Vaishampayan P."/>
        </authorList>
    </citation>
    <scope>NUCLEOTIDE SEQUENCE [LARGE SCALE GENOMIC DNA]</scope>
    <source>
        <strain evidence="4 5">V32-6</strain>
    </source>
</reference>
<evidence type="ECO:0000259" key="1">
    <source>
        <dbReference type="Pfam" id="PF02625"/>
    </source>
</evidence>
<dbReference type="Pfam" id="PF21469">
    <property type="entry name" value="BH1974-like_central"/>
    <property type="match status" value="1"/>
</dbReference>
<dbReference type="Pfam" id="PF13478">
    <property type="entry name" value="XdhC_C"/>
    <property type="match status" value="1"/>
</dbReference>
<dbReference type="EMBL" id="PGVE01000063">
    <property type="protein sequence ID" value="PLS03228.1"/>
    <property type="molecule type" value="Genomic_DNA"/>
</dbReference>
<dbReference type="Proteomes" id="UP000234950">
    <property type="component" value="Unassembled WGS sequence"/>
</dbReference>
<dbReference type="Pfam" id="PF02625">
    <property type="entry name" value="XdhC_CoxI"/>
    <property type="match status" value="1"/>
</dbReference>